<dbReference type="RefSeq" id="WP_007041931.1">
    <property type="nucleotide sequence ID" value="NZ_AFWT01000025.1"/>
</dbReference>
<evidence type="ECO:0000313" key="6">
    <source>
        <dbReference type="Proteomes" id="UP000004200"/>
    </source>
</evidence>
<dbReference type="HAMAP" id="MF_00984">
    <property type="entry name" value="SSB"/>
    <property type="match status" value="1"/>
</dbReference>
<dbReference type="eggNOG" id="COG0629">
    <property type="taxonomic scope" value="Bacteria"/>
</dbReference>
<evidence type="ECO:0000313" key="5">
    <source>
        <dbReference type="EMBL" id="EGV29626.1"/>
    </source>
</evidence>
<dbReference type="GO" id="GO:0003697">
    <property type="term" value="F:single-stranded DNA binding"/>
    <property type="evidence" value="ECO:0007669"/>
    <property type="project" value="UniProtKB-UniRule"/>
</dbReference>
<reference evidence="5 6" key="1">
    <citation type="submission" date="2011-06" db="EMBL/GenBank/DDBJ databases">
        <title>The draft genome of Thiorhodococcus drewsii AZ1.</title>
        <authorList>
            <consortium name="US DOE Joint Genome Institute (JGI-PGF)"/>
            <person name="Lucas S."/>
            <person name="Han J."/>
            <person name="Lapidus A."/>
            <person name="Cheng J.-F."/>
            <person name="Goodwin L."/>
            <person name="Pitluck S."/>
            <person name="Peters L."/>
            <person name="Land M.L."/>
            <person name="Hauser L."/>
            <person name="Vogl K."/>
            <person name="Liu Z."/>
            <person name="Imhoff J."/>
            <person name="Thiel V."/>
            <person name="Frigaard N.-U."/>
            <person name="Bryant D.A."/>
            <person name="Woyke T.J."/>
        </authorList>
    </citation>
    <scope>NUCLEOTIDE SEQUENCE [LARGE SCALE GENOMIC DNA]</scope>
    <source>
        <strain evidence="5 6">AZ1</strain>
    </source>
</reference>
<comment type="caution">
    <text evidence="2">Lacks conserved residue(s) required for the propagation of feature annotation.</text>
</comment>
<dbReference type="PROSITE" id="PS50935">
    <property type="entry name" value="SSB"/>
    <property type="match status" value="1"/>
</dbReference>
<protein>
    <recommendedName>
        <fullName evidence="2 3">Single-stranded DNA-binding protein</fullName>
        <shortName evidence="2">SSB</shortName>
    </recommendedName>
</protein>
<organism evidence="5 6">
    <name type="scientific">Thiorhodococcus drewsii AZ1</name>
    <dbReference type="NCBI Taxonomy" id="765913"/>
    <lineage>
        <taxon>Bacteria</taxon>
        <taxon>Pseudomonadati</taxon>
        <taxon>Pseudomonadota</taxon>
        <taxon>Gammaproteobacteria</taxon>
        <taxon>Chromatiales</taxon>
        <taxon>Chromatiaceae</taxon>
        <taxon>Thiorhodococcus</taxon>
    </lineage>
</organism>
<dbReference type="PIRSF" id="PIRSF002070">
    <property type="entry name" value="SSB"/>
    <property type="match status" value="1"/>
</dbReference>
<dbReference type="CDD" id="cd04496">
    <property type="entry name" value="SSB_OBF"/>
    <property type="match status" value="1"/>
</dbReference>
<evidence type="ECO:0000256" key="4">
    <source>
        <dbReference type="SAM" id="MobiDB-lite"/>
    </source>
</evidence>
<evidence type="ECO:0000256" key="3">
    <source>
        <dbReference type="PIRNR" id="PIRNR002070"/>
    </source>
</evidence>
<gene>
    <name evidence="5" type="ORF">ThidrDRAFT_3218</name>
</gene>
<sequence length="170" mass="18309">MSRGINKVILIGNLGVDPEVRALPSGDAVANLSLATSETWTDKTSGESRERTEWHRVVLFGRLADIAAQYLHSGSKVYIEGKLRTRQYQAQDGSERSVTDVVVDVTGTLQMLDSRPSDATERPSASENPSRSTPTTGRPASRSTPASGRGRSAARPARAATPDFDDPIPF</sequence>
<dbReference type="OrthoDB" id="9809878at2"/>
<comment type="subunit">
    <text evidence="2">Homotetramer.</text>
</comment>
<evidence type="ECO:0000256" key="2">
    <source>
        <dbReference type="HAMAP-Rule" id="MF_00984"/>
    </source>
</evidence>
<dbReference type="EMBL" id="AFWT01000025">
    <property type="protein sequence ID" value="EGV29626.1"/>
    <property type="molecule type" value="Genomic_DNA"/>
</dbReference>
<accession>G2E4K5</accession>
<dbReference type="SUPFAM" id="SSF50249">
    <property type="entry name" value="Nucleic acid-binding proteins"/>
    <property type="match status" value="1"/>
</dbReference>
<dbReference type="InterPro" id="IPR000424">
    <property type="entry name" value="Primosome_PriB/ssb"/>
</dbReference>
<proteinExistence type="inferred from homology"/>
<dbReference type="Gene3D" id="2.40.50.140">
    <property type="entry name" value="Nucleic acid-binding proteins"/>
    <property type="match status" value="1"/>
</dbReference>
<evidence type="ECO:0000256" key="1">
    <source>
        <dbReference type="ARBA" id="ARBA00023125"/>
    </source>
</evidence>
<feature type="DNA-binding region" evidence="2">
    <location>
        <begin position="54"/>
        <end position="60"/>
    </location>
</feature>
<feature type="region of interest" description="Disordered" evidence="4">
    <location>
        <begin position="111"/>
        <end position="170"/>
    </location>
</feature>
<dbReference type="Proteomes" id="UP000004200">
    <property type="component" value="Unassembled WGS sequence"/>
</dbReference>
<dbReference type="Pfam" id="PF00436">
    <property type="entry name" value="SSB"/>
    <property type="match status" value="1"/>
</dbReference>
<dbReference type="InterPro" id="IPR012340">
    <property type="entry name" value="NA-bd_OB-fold"/>
</dbReference>
<comment type="caution">
    <text evidence="5">The sequence shown here is derived from an EMBL/GenBank/DDBJ whole genome shotgun (WGS) entry which is preliminary data.</text>
</comment>
<dbReference type="NCBIfam" id="TIGR00621">
    <property type="entry name" value="ssb"/>
    <property type="match status" value="1"/>
</dbReference>
<dbReference type="STRING" id="765913.ThidrDRAFT_3218"/>
<feature type="compositionally biased region" description="Low complexity" evidence="4">
    <location>
        <begin position="140"/>
        <end position="161"/>
    </location>
</feature>
<keyword evidence="1 2" id="KW-0238">DNA-binding</keyword>
<dbReference type="PATRIC" id="fig|765913.3.peg.3283"/>
<keyword evidence="6" id="KW-1185">Reference proteome</keyword>
<dbReference type="AlphaFoldDB" id="G2E4K5"/>
<dbReference type="PANTHER" id="PTHR10302:SF27">
    <property type="entry name" value="SINGLE-STRANDED DNA-BINDING PROTEIN"/>
    <property type="match status" value="1"/>
</dbReference>
<feature type="compositionally biased region" description="Polar residues" evidence="4">
    <location>
        <begin position="123"/>
        <end position="138"/>
    </location>
</feature>
<dbReference type="PANTHER" id="PTHR10302">
    <property type="entry name" value="SINGLE-STRANDED DNA-BINDING PROTEIN"/>
    <property type="match status" value="1"/>
</dbReference>
<dbReference type="InterPro" id="IPR011344">
    <property type="entry name" value="ssDNA-bd"/>
</dbReference>
<dbReference type="GO" id="GO:0009295">
    <property type="term" value="C:nucleoid"/>
    <property type="evidence" value="ECO:0007669"/>
    <property type="project" value="TreeGrafter"/>
</dbReference>
<dbReference type="GO" id="GO:0006260">
    <property type="term" value="P:DNA replication"/>
    <property type="evidence" value="ECO:0007669"/>
    <property type="project" value="InterPro"/>
</dbReference>
<name>G2E4K5_9GAMM</name>